<keyword evidence="10" id="KW-0234">DNA repair</keyword>
<keyword evidence="11" id="KW-0539">Nucleus</keyword>
<evidence type="ECO:0000256" key="7">
    <source>
        <dbReference type="ARBA" id="ARBA00022840"/>
    </source>
</evidence>
<evidence type="ECO:0000256" key="9">
    <source>
        <dbReference type="ARBA" id="ARBA00023172"/>
    </source>
</evidence>
<dbReference type="STRING" id="418985.A0A1V9XYT7"/>
<dbReference type="GO" id="GO:0003697">
    <property type="term" value="F:single-stranded DNA binding"/>
    <property type="evidence" value="ECO:0007669"/>
    <property type="project" value="TreeGrafter"/>
</dbReference>
<evidence type="ECO:0000313" key="14">
    <source>
        <dbReference type="Proteomes" id="UP000192247"/>
    </source>
</evidence>
<comment type="caution">
    <text evidence="13">The sequence shown here is derived from an EMBL/GenBank/DDBJ whole genome shotgun (WGS) entry which is preliminary data.</text>
</comment>
<dbReference type="GO" id="GO:0005524">
    <property type="term" value="F:ATP binding"/>
    <property type="evidence" value="ECO:0007669"/>
    <property type="project" value="UniProtKB-KW"/>
</dbReference>
<dbReference type="Gene3D" id="3.40.50.300">
    <property type="entry name" value="P-loop containing nucleotide triphosphate hydrolases"/>
    <property type="match status" value="1"/>
</dbReference>
<comment type="similarity">
    <text evidence="3">Belongs to the SMC family. SMC6 subfamily.</text>
</comment>
<dbReference type="EMBL" id="MNPL01001988">
    <property type="protein sequence ID" value="OQR78631.1"/>
    <property type="molecule type" value="Genomic_DNA"/>
</dbReference>
<evidence type="ECO:0000256" key="12">
    <source>
        <dbReference type="SAM" id="MobiDB-lite"/>
    </source>
</evidence>
<reference evidence="13 14" key="1">
    <citation type="journal article" date="2017" name="Gigascience">
        <title>Draft genome of the honey bee ectoparasitic mite, Tropilaelaps mercedesae, is shaped by the parasitic life history.</title>
        <authorList>
            <person name="Dong X."/>
            <person name="Armstrong S.D."/>
            <person name="Xia D."/>
            <person name="Makepeace B.L."/>
            <person name="Darby A.C."/>
            <person name="Kadowaki T."/>
        </authorList>
    </citation>
    <scope>NUCLEOTIDE SEQUENCE [LARGE SCALE GENOMIC DNA]</scope>
    <source>
        <strain evidence="13">Wuxi-XJTLU</strain>
    </source>
</reference>
<evidence type="ECO:0000256" key="3">
    <source>
        <dbReference type="ARBA" id="ARBA00006793"/>
    </source>
</evidence>
<evidence type="ECO:0000256" key="2">
    <source>
        <dbReference type="ARBA" id="ARBA00004286"/>
    </source>
</evidence>
<keyword evidence="5" id="KW-0547">Nucleotide-binding</keyword>
<protein>
    <submittedName>
        <fullName evidence="13">Structural maintenance of chromosomes protein 6-like</fullName>
    </submittedName>
</protein>
<keyword evidence="7" id="KW-0067">ATP-binding</keyword>
<dbReference type="GO" id="GO:0005634">
    <property type="term" value="C:nucleus"/>
    <property type="evidence" value="ECO:0007669"/>
    <property type="project" value="UniProtKB-SubCell"/>
</dbReference>
<evidence type="ECO:0000256" key="6">
    <source>
        <dbReference type="ARBA" id="ARBA00022763"/>
    </source>
</evidence>
<evidence type="ECO:0000256" key="4">
    <source>
        <dbReference type="ARBA" id="ARBA00022454"/>
    </source>
</evidence>
<dbReference type="GO" id="GO:0030915">
    <property type="term" value="C:Smc5-Smc6 complex"/>
    <property type="evidence" value="ECO:0007669"/>
    <property type="project" value="TreeGrafter"/>
</dbReference>
<dbReference type="InterPro" id="IPR027417">
    <property type="entry name" value="P-loop_NTPase"/>
</dbReference>
<feature type="region of interest" description="Disordered" evidence="12">
    <location>
        <begin position="1"/>
        <end position="53"/>
    </location>
</feature>
<dbReference type="AlphaFoldDB" id="A0A1V9XYT7"/>
<dbReference type="InParanoid" id="A0A1V9XYT7"/>
<evidence type="ECO:0000256" key="5">
    <source>
        <dbReference type="ARBA" id="ARBA00022741"/>
    </source>
</evidence>
<name>A0A1V9XYT7_9ACAR</name>
<evidence type="ECO:0000256" key="8">
    <source>
        <dbReference type="ARBA" id="ARBA00023054"/>
    </source>
</evidence>
<dbReference type="GO" id="GO:0003684">
    <property type="term" value="F:damaged DNA binding"/>
    <property type="evidence" value="ECO:0007669"/>
    <property type="project" value="TreeGrafter"/>
</dbReference>
<keyword evidence="6" id="KW-0227">DNA damage</keyword>
<sequence length="100" mass="11588">MASNVGSPEVARVRRRKRNPRSEENDVDEECENMTKSHRTSKVPRTDASLYHAGRQYPPMDQRYGVIERISVKNFMCHAQLEFVFAPRVNFIIGRNGSTY</sequence>
<evidence type="ECO:0000256" key="11">
    <source>
        <dbReference type="ARBA" id="ARBA00023242"/>
    </source>
</evidence>
<keyword evidence="8" id="KW-0175">Coiled coil</keyword>
<evidence type="ECO:0000313" key="13">
    <source>
        <dbReference type="EMBL" id="OQR78631.1"/>
    </source>
</evidence>
<comment type="subcellular location">
    <subcellularLocation>
        <location evidence="2">Chromosome</location>
    </subcellularLocation>
    <subcellularLocation>
        <location evidence="1">Nucleus</location>
    </subcellularLocation>
</comment>
<accession>A0A1V9XYT7</accession>
<dbReference type="OrthoDB" id="10072614at2759"/>
<evidence type="ECO:0000256" key="1">
    <source>
        <dbReference type="ARBA" id="ARBA00004123"/>
    </source>
</evidence>
<keyword evidence="14" id="KW-1185">Reference proteome</keyword>
<dbReference type="PANTHER" id="PTHR19306">
    <property type="entry name" value="STRUCTURAL MAINTENANCE OF CHROMOSOMES 5,6 SMC5, SMC6"/>
    <property type="match status" value="1"/>
</dbReference>
<dbReference type="PANTHER" id="PTHR19306:SF6">
    <property type="entry name" value="STRUCTURAL MAINTENANCE OF CHROMOSOMES PROTEIN 6"/>
    <property type="match status" value="1"/>
</dbReference>
<dbReference type="GO" id="GO:0000724">
    <property type="term" value="P:double-strand break repair via homologous recombination"/>
    <property type="evidence" value="ECO:0007669"/>
    <property type="project" value="TreeGrafter"/>
</dbReference>
<dbReference type="GO" id="GO:0035861">
    <property type="term" value="C:site of double-strand break"/>
    <property type="evidence" value="ECO:0007669"/>
    <property type="project" value="TreeGrafter"/>
</dbReference>
<gene>
    <name evidence="13" type="ORF">BIW11_02696</name>
</gene>
<proteinExistence type="inferred from homology"/>
<keyword evidence="4" id="KW-0158">Chromosome</keyword>
<organism evidence="13 14">
    <name type="scientific">Tropilaelaps mercedesae</name>
    <dbReference type="NCBI Taxonomy" id="418985"/>
    <lineage>
        <taxon>Eukaryota</taxon>
        <taxon>Metazoa</taxon>
        <taxon>Ecdysozoa</taxon>
        <taxon>Arthropoda</taxon>
        <taxon>Chelicerata</taxon>
        <taxon>Arachnida</taxon>
        <taxon>Acari</taxon>
        <taxon>Parasitiformes</taxon>
        <taxon>Mesostigmata</taxon>
        <taxon>Gamasina</taxon>
        <taxon>Dermanyssoidea</taxon>
        <taxon>Laelapidae</taxon>
        <taxon>Tropilaelaps</taxon>
    </lineage>
</organism>
<keyword evidence="9" id="KW-0233">DNA recombination</keyword>
<evidence type="ECO:0000256" key="10">
    <source>
        <dbReference type="ARBA" id="ARBA00023204"/>
    </source>
</evidence>
<dbReference type="Proteomes" id="UP000192247">
    <property type="component" value="Unassembled WGS sequence"/>
</dbReference>